<dbReference type="Pfam" id="PF00533">
    <property type="entry name" value="BRCT"/>
    <property type="match status" value="1"/>
</dbReference>
<feature type="domain" description="BRCT" evidence="1">
    <location>
        <begin position="21"/>
        <end position="105"/>
    </location>
</feature>
<dbReference type="Proteomes" id="UP000269721">
    <property type="component" value="Unassembled WGS sequence"/>
</dbReference>
<evidence type="ECO:0000259" key="1">
    <source>
        <dbReference type="PROSITE" id="PS50172"/>
    </source>
</evidence>
<organism evidence="2 3">
    <name type="scientific">Blyttiomyces helicus</name>
    <dbReference type="NCBI Taxonomy" id="388810"/>
    <lineage>
        <taxon>Eukaryota</taxon>
        <taxon>Fungi</taxon>
        <taxon>Fungi incertae sedis</taxon>
        <taxon>Chytridiomycota</taxon>
        <taxon>Chytridiomycota incertae sedis</taxon>
        <taxon>Chytridiomycetes</taxon>
        <taxon>Chytridiomycetes incertae sedis</taxon>
        <taxon>Blyttiomyces</taxon>
    </lineage>
</organism>
<dbReference type="SUPFAM" id="SSF52113">
    <property type="entry name" value="BRCT domain"/>
    <property type="match status" value="1"/>
</dbReference>
<proteinExistence type="predicted"/>
<keyword evidence="3" id="KW-1185">Reference proteome</keyword>
<dbReference type="EMBL" id="ML001447">
    <property type="protein sequence ID" value="RKO83265.1"/>
    <property type="molecule type" value="Genomic_DNA"/>
</dbReference>
<dbReference type="InterPro" id="IPR036420">
    <property type="entry name" value="BRCT_dom_sf"/>
</dbReference>
<gene>
    <name evidence="2" type="ORF">BDK51DRAFT_53189</name>
</gene>
<name>A0A4P9VWN0_9FUNG</name>
<dbReference type="AlphaFoldDB" id="A0A4P9VWN0"/>
<sequence>MLRTILNFLWRLGADTPPGNGNGALFRGLSFCTGGMDDCDAERDLKDIVARYGGHTSARIRHETSYLILDLFTDLVEIPSSTQLAILVRIAHTAGIPVVRESFVW</sequence>
<evidence type="ECO:0000313" key="2">
    <source>
        <dbReference type="EMBL" id="RKO83265.1"/>
    </source>
</evidence>
<reference evidence="3" key="1">
    <citation type="journal article" date="2018" name="Nat. Microbiol.">
        <title>Leveraging single-cell genomics to expand the fungal tree of life.</title>
        <authorList>
            <person name="Ahrendt S.R."/>
            <person name="Quandt C.A."/>
            <person name="Ciobanu D."/>
            <person name="Clum A."/>
            <person name="Salamov A."/>
            <person name="Andreopoulos B."/>
            <person name="Cheng J.F."/>
            <person name="Woyke T."/>
            <person name="Pelin A."/>
            <person name="Henrissat B."/>
            <person name="Reynolds N.K."/>
            <person name="Benny G.L."/>
            <person name="Smith M.E."/>
            <person name="James T.Y."/>
            <person name="Grigoriev I.V."/>
        </authorList>
    </citation>
    <scope>NUCLEOTIDE SEQUENCE [LARGE SCALE GENOMIC DNA]</scope>
</reference>
<protein>
    <recommendedName>
        <fullName evidence="1">BRCT domain-containing protein</fullName>
    </recommendedName>
</protein>
<evidence type="ECO:0000313" key="3">
    <source>
        <dbReference type="Proteomes" id="UP000269721"/>
    </source>
</evidence>
<dbReference type="InterPro" id="IPR001357">
    <property type="entry name" value="BRCT_dom"/>
</dbReference>
<accession>A0A4P9VWN0</accession>
<dbReference type="PROSITE" id="PS50172">
    <property type="entry name" value="BRCT"/>
    <property type="match status" value="1"/>
</dbReference>